<dbReference type="Gene3D" id="1.25.40.390">
    <property type="match status" value="1"/>
</dbReference>
<keyword evidence="9" id="KW-1185">Reference proteome</keyword>
<comment type="similarity">
    <text evidence="2">Belongs to the SusD family.</text>
</comment>
<accession>A0ABP9CQV8</accession>
<protein>
    <submittedName>
        <fullName evidence="8">RagB/SusD family nutrient uptake outer membrane protein</fullName>
    </submittedName>
</protein>
<sequence>MKNLIKYIVIMSVFTGMVSCDTMLEPVDENRLDFEFVSTDPASAEGILLNGYSRLIDQFTFIEAATDDAVNNQLNNGFKLMALGGLNAQNNPTSRWNNFESVLWLNKFLEIIDAGEIVWSLDEDINEMFYLRMEGEALALRGLHHFYVLQAHAGIGTSGQLLGVPYITEFIQPDGNFNLPRLSFEATVQAIMADFDAALALLPTDYSDSQADLDPLYQQYDFNKYKVVNGSPYNLRMSGRIVKALKARLALFAASPSFLNDQAYYTMAAEFASEVLNTIGGVSGLSPNGVDYFTTYNVSTTDEMIWRGTIPTGVSSGIERRMFPPSVNGRGEINPTQNFVNAFPMQNGFPATAANGYDPQNPYANRDPRLAQFVVSNGDNFGGGTINTGVGGGIDRLDSIPQFSTKTGYYLKKLLHPGVRLNDDGSAVGQRTYDVYFRYTELFLIFAEAANEIGGPDQQINGMTPREVIGAIRQRAGLAQPDNYLASITTTEAMRQLIRNERRLELSFEGHRFWDLRRWGLPLNEAAQGIFFNGTDYIEIPSVEIRNFPSFATYMPIPNDETLKFPELEQNAGW</sequence>
<dbReference type="Pfam" id="PF07980">
    <property type="entry name" value="SusD_RagB"/>
    <property type="match status" value="1"/>
</dbReference>
<evidence type="ECO:0000313" key="8">
    <source>
        <dbReference type="EMBL" id="GAA4814621.1"/>
    </source>
</evidence>
<dbReference type="InterPro" id="IPR033985">
    <property type="entry name" value="SusD-like_N"/>
</dbReference>
<organism evidence="8 9">
    <name type="scientific">Litoribaculum gwangyangense</name>
    <dbReference type="NCBI Taxonomy" id="1130722"/>
    <lineage>
        <taxon>Bacteria</taxon>
        <taxon>Pseudomonadati</taxon>
        <taxon>Bacteroidota</taxon>
        <taxon>Flavobacteriia</taxon>
        <taxon>Flavobacteriales</taxon>
        <taxon>Flavobacteriaceae</taxon>
        <taxon>Litoribaculum</taxon>
    </lineage>
</organism>
<feature type="domain" description="SusD-like N-terminal" evidence="7">
    <location>
        <begin position="90"/>
        <end position="207"/>
    </location>
</feature>
<evidence type="ECO:0000256" key="3">
    <source>
        <dbReference type="ARBA" id="ARBA00022729"/>
    </source>
</evidence>
<evidence type="ECO:0000256" key="2">
    <source>
        <dbReference type="ARBA" id="ARBA00006275"/>
    </source>
</evidence>
<dbReference type="Proteomes" id="UP001501433">
    <property type="component" value="Unassembled WGS sequence"/>
</dbReference>
<dbReference type="RefSeq" id="WP_345277136.1">
    <property type="nucleotide sequence ID" value="NZ_BAABJW010000004.1"/>
</dbReference>
<keyword evidence="4" id="KW-0472">Membrane</keyword>
<keyword evidence="5" id="KW-0998">Cell outer membrane</keyword>
<dbReference type="PROSITE" id="PS51257">
    <property type="entry name" value="PROKAR_LIPOPROTEIN"/>
    <property type="match status" value="1"/>
</dbReference>
<proteinExistence type="inferred from homology"/>
<evidence type="ECO:0000256" key="5">
    <source>
        <dbReference type="ARBA" id="ARBA00023237"/>
    </source>
</evidence>
<keyword evidence="3" id="KW-0732">Signal</keyword>
<evidence type="ECO:0000259" key="6">
    <source>
        <dbReference type="Pfam" id="PF07980"/>
    </source>
</evidence>
<gene>
    <name evidence="8" type="ORF">GCM10023330_23030</name>
</gene>
<evidence type="ECO:0000259" key="7">
    <source>
        <dbReference type="Pfam" id="PF14322"/>
    </source>
</evidence>
<dbReference type="EMBL" id="BAABJW010000004">
    <property type="protein sequence ID" value="GAA4814621.1"/>
    <property type="molecule type" value="Genomic_DNA"/>
</dbReference>
<evidence type="ECO:0000313" key="9">
    <source>
        <dbReference type="Proteomes" id="UP001501433"/>
    </source>
</evidence>
<name>A0ABP9CQV8_9FLAO</name>
<reference evidence="9" key="1">
    <citation type="journal article" date="2019" name="Int. J. Syst. Evol. Microbiol.">
        <title>The Global Catalogue of Microorganisms (GCM) 10K type strain sequencing project: providing services to taxonomists for standard genome sequencing and annotation.</title>
        <authorList>
            <consortium name="The Broad Institute Genomics Platform"/>
            <consortium name="The Broad Institute Genome Sequencing Center for Infectious Disease"/>
            <person name="Wu L."/>
            <person name="Ma J."/>
        </authorList>
    </citation>
    <scope>NUCLEOTIDE SEQUENCE [LARGE SCALE GENOMIC DNA]</scope>
    <source>
        <strain evidence="9">JCM 18325</strain>
    </source>
</reference>
<comment type="caution">
    <text evidence="8">The sequence shown here is derived from an EMBL/GenBank/DDBJ whole genome shotgun (WGS) entry which is preliminary data.</text>
</comment>
<evidence type="ECO:0000256" key="1">
    <source>
        <dbReference type="ARBA" id="ARBA00004442"/>
    </source>
</evidence>
<dbReference type="InterPro" id="IPR011990">
    <property type="entry name" value="TPR-like_helical_dom_sf"/>
</dbReference>
<dbReference type="Pfam" id="PF14322">
    <property type="entry name" value="SusD-like_3"/>
    <property type="match status" value="1"/>
</dbReference>
<comment type="subcellular location">
    <subcellularLocation>
        <location evidence="1">Cell outer membrane</location>
    </subcellularLocation>
</comment>
<evidence type="ECO:0000256" key="4">
    <source>
        <dbReference type="ARBA" id="ARBA00023136"/>
    </source>
</evidence>
<feature type="domain" description="RagB/SusD" evidence="6">
    <location>
        <begin position="324"/>
        <end position="574"/>
    </location>
</feature>
<dbReference type="InterPro" id="IPR012944">
    <property type="entry name" value="SusD_RagB_dom"/>
</dbReference>
<dbReference type="SUPFAM" id="SSF48452">
    <property type="entry name" value="TPR-like"/>
    <property type="match status" value="1"/>
</dbReference>